<dbReference type="InterPro" id="IPR015422">
    <property type="entry name" value="PyrdxlP-dep_Trfase_small"/>
</dbReference>
<keyword evidence="3 5" id="KW-0663">Pyridoxal phosphate</keyword>
<organism evidence="7 8">
    <name type="scientific">Kitasatospora xanthocidica</name>
    <dbReference type="NCBI Taxonomy" id="83382"/>
    <lineage>
        <taxon>Bacteria</taxon>
        <taxon>Bacillati</taxon>
        <taxon>Actinomycetota</taxon>
        <taxon>Actinomycetes</taxon>
        <taxon>Kitasatosporales</taxon>
        <taxon>Streptomycetaceae</taxon>
        <taxon>Kitasatospora</taxon>
    </lineage>
</organism>
<dbReference type="PANTHER" id="PTHR30244">
    <property type="entry name" value="TRANSAMINASE"/>
    <property type="match status" value="1"/>
</dbReference>
<dbReference type="GO" id="GO:0030170">
    <property type="term" value="F:pyridoxal phosphate binding"/>
    <property type="evidence" value="ECO:0007669"/>
    <property type="project" value="TreeGrafter"/>
</dbReference>
<dbReference type="CDD" id="cd00616">
    <property type="entry name" value="AHBA_syn"/>
    <property type="match status" value="1"/>
</dbReference>
<sequence>MARRRDRPPVLPGPPPRPHDPPGRGPRSPVGTQGRPAAGRRTRYARHLHGPRPGLLPRLPAARPQPAARHGRRRGLARHDHPGGRGPGHHRPLRRRSDPRPHHPRPEHVRRTPVTTPAPYTWPLIDERLRQAVDRQLDRSLSDRDASGVIGEFEREFARFVGSRYAIAYSSGTSALHAMCVAAGLGEGDEVIAPAYTFFATATPFAYEGVKVVFADADGWGNLDPATLPALLTDRTRAVIVTHMWGNPCDMTAIAEFCRANDLLLLEDCSHAHFADWDGQHVGTFGTMAVFSTNQKAITTGEGGLLVTDDDRLRELALLHGHYNKRSFQEIDPAAPYYRYALTGMGLKSRMTTLAAAIGLDQLAKADDIEQRRRAVLGRFATALDGNPVVSLTDVDQQRGSNGLYVLGLRFHRKAATVTAREFTERLARRGTEFDMPGSTSVISHEPLFHRPGRTMPWTVVPDIETAAYPGAQKFIESFIKAPLFGYPGDEQAVAHHLDTLMALSEDVAR</sequence>
<evidence type="ECO:0000256" key="2">
    <source>
        <dbReference type="ARBA" id="ARBA00022576"/>
    </source>
</evidence>
<dbReference type="Gene3D" id="3.40.640.10">
    <property type="entry name" value="Type I PLP-dependent aspartate aminotransferase-like (Major domain)"/>
    <property type="match status" value="1"/>
</dbReference>
<accession>A0A372ZU75</accession>
<dbReference type="PANTHER" id="PTHR30244:SF34">
    <property type="entry name" value="DTDP-4-AMINO-4,6-DIDEOXYGALACTOSE TRANSAMINASE"/>
    <property type="match status" value="1"/>
</dbReference>
<dbReference type="Gene3D" id="3.90.1150.10">
    <property type="entry name" value="Aspartate Aminotransferase, domain 1"/>
    <property type="match status" value="1"/>
</dbReference>
<evidence type="ECO:0000256" key="3">
    <source>
        <dbReference type="ARBA" id="ARBA00022898"/>
    </source>
</evidence>
<evidence type="ECO:0000256" key="1">
    <source>
        <dbReference type="ARBA" id="ARBA00001933"/>
    </source>
</evidence>
<dbReference type="SUPFAM" id="SSF53383">
    <property type="entry name" value="PLP-dependent transferases"/>
    <property type="match status" value="1"/>
</dbReference>
<feature type="compositionally biased region" description="Low complexity" evidence="6">
    <location>
        <begin position="51"/>
        <end position="68"/>
    </location>
</feature>
<dbReference type="GO" id="GO:0008483">
    <property type="term" value="F:transaminase activity"/>
    <property type="evidence" value="ECO:0007669"/>
    <property type="project" value="UniProtKB-KW"/>
</dbReference>
<comment type="caution">
    <text evidence="7">The sequence shown here is derived from an EMBL/GenBank/DDBJ whole genome shotgun (WGS) entry which is preliminary data.</text>
</comment>
<dbReference type="AlphaFoldDB" id="A0A372ZU75"/>
<proteinExistence type="inferred from homology"/>
<evidence type="ECO:0000256" key="6">
    <source>
        <dbReference type="SAM" id="MobiDB-lite"/>
    </source>
</evidence>
<evidence type="ECO:0000256" key="5">
    <source>
        <dbReference type="RuleBase" id="RU004508"/>
    </source>
</evidence>
<dbReference type="InterPro" id="IPR000653">
    <property type="entry name" value="DegT/StrS_aminotransferase"/>
</dbReference>
<comment type="similarity">
    <text evidence="4">Belongs to the DegT/DnrJ/EryC1 family. L-glutamine:2-deoxy-scyllo-inosose/scyllo-inosose aminotransferase subfamily.</text>
</comment>
<dbReference type="InterPro" id="IPR015421">
    <property type="entry name" value="PyrdxlP-dep_Trfase_major"/>
</dbReference>
<keyword evidence="8" id="KW-1185">Reference proteome</keyword>
<comment type="cofactor">
    <cofactor evidence="1">
        <name>pyridoxal 5'-phosphate</name>
        <dbReference type="ChEBI" id="CHEBI:597326"/>
    </cofactor>
</comment>
<evidence type="ECO:0000256" key="4">
    <source>
        <dbReference type="ARBA" id="ARBA00038398"/>
    </source>
</evidence>
<feature type="compositionally biased region" description="Basic residues" evidence="6">
    <location>
        <begin position="38"/>
        <end position="50"/>
    </location>
</feature>
<feature type="region of interest" description="Disordered" evidence="6">
    <location>
        <begin position="1"/>
        <end position="120"/>
    </location>
</feature>
<feature type="compositionally biased region" description="Basic and acidic residues" evidence="6">
    <location>
        <begin position="95"/>
        <end position="110"/>
    </location>
</feature>
<gene>
    <name evidence="7" type="ORF">DR950_17970</name>
</gene>
<dbReference type="EMBL" id="QVIG01000001">
    <property type="protein sequence ID" value="RGD59429.1"/>
    <property type="molecule type" value="Genomic_DNA"/>
</dbReference>
<evidence type="ECO:0000313" key="7">
    <source>
        <dbReference type="EMBL" id="RGD59429.1"/>
    </source>
</evidence>
<keyword evidence="7" id="KW-0808">Transferase</keyword>
<protein>
    <submittedName>
        <fullName evidence="7">DegT/DnrJ/EryC1/StrS family aminotransferase</fullName>
    </submittedName>
</protein>
<dbReference type="Proteomes" id="UP000263377">
    <property type="component" value="Unassembled WGS sequence"/>
</dbReference>
<dbReference type="GO" id="GO:0000271">
    <property type="term" value="P:polysaccharide biosynthetic process"/>
    <property type="evidence" value="ECO:0007669"/>
    <property type="project" value="TreeGrafter"/>
</dbReference>
<dbReference type="InterPro" id="IPR015424">
    <property type="entry name" value="PyrdxlP-dep_Trfase"/>
</dbReference>
<name>A0A372ZU75_9ACTN</name>
<keyword evidence="2 7" id="KW-0032">Aminotransferase</keyword>
<reference evidence="7 8" key="1">
    <citation type="submission" date="2018-08" db="EMBL/GenBank/DDBJ databases">
        <title>Diversity &amp; Physiological Properties of Lignin-Decomposing Actinobacteria from Soil.</title>
        <authorList>
            <person name="Roh S.G."/>
            <person name="Kim S.B."/>
        </authorList>
    </citation>
    <scope>NUCLEOTIDE SEQUENCE [LARGE SCALE GENOMIC DNA]</scope>
    <source>
        <strain evidence="7 8">MMS17-GH009</strain>
    </source>
</reference>
<dbReference type="Pfam" id="PF01041">
    <property type="entry name" value="DegT_DnrJ_EryC1"/>
    <property type="match status" value="1"/>
</dbReference>
<evidence type="ECO:0000313" key="8">
    <source>
        <dbReference type="Proteomes" id="UP000263377"/>
    </source>
</evidence>